<protein>
    <submittedName>
        <fullName evidence="2">Uncharacterized protein</fullName>
    </submittedName>
</protein>
<evidence type="ECO:0000313" key="2">
    <source>
        <dbReference type="EMBL" id="SVC45433.1"/>
    </source>
</evidence>
<keyword evidence="1" id="KW-0812">Transmembrane</keyword>
<feature type="transmembrane region" description="Helical" evidence="1">
    <location>
        <begin position="56"/>
        <end position="75"/>
    </location>
</feature>
<accession>A0A382M8Z2</accession>
<name>A0A382M8Z2_9ZZZZ</name>
<feature type="transmembrane region" description="Helical" evidence="1">
    <location>
        <begin position="33"/>
        <end position="51"/>
    </location>
</feature>
<dbReference type="EMBL" id="UINC01092120">
    <property type="protein sequence ID" value="SVC45433.1"/>
    <property type="molecule type" value="Genomic_DNA"/>
</dbReference>
<keyword evidence="1" id="KW-0472">Membrane</keyword>
<organism evidence="2">
    <name type="scientific">marine metagenome</name>
    <dbReference type="NCBI Taxonomy" id="408172"/>
    <lineage>
        <taxon>unclassified sequences</taxon>
        <taxon>metagenomes</taxon>
        <taxon>ecological metagenomes</taxon>
    </lineage>
</organism>
<gene>
    <name evidence="2" type="ORF">METZ01_LOCUS298287</name>
</gene>
<reference evidence="2" key="1">
    <citation type="submission" date="2018-05" db="EMBL/GenBank/DDBJ databases">
        <authorList>
            <person name="Lanie J.A."/>
            <person name="Ng W.-L."/>
            <person name="Kazmierczak K.M."/>
            <person name="Andrzejewski T.M."/>
            <person name="Davidsen T.M."/>
            <person name="Wayne K.J."/>
            <person name="Tettelin H."/>
            <person name="Glass J.I."/>
            <person name="Rusch D."/>
            <person name="Podicherti R."/>
            <person name="Tsui H.-C.T."/>
            <person name="Winkler M.E."/>
        </authorList>
    </citation>
    <scope>NUCLEOTIDE SEQUENCE</scope>
</reference>
<evidence type="ECO:0000256" key="1">
    <source>
        <dbReference type="SAM" id="Phobius"/>
    </source>
</evidence>
<keyword evidence="1" id="KW-1133">Transmembrane helix</keyword>
<proteinExistence type="predicted"/>
<sequence>MTFGGVRVEPEDWGDENTDYGQSSVAELVYPPIRLFWICAVALAVSVVLIFPGQLWLGYFTGVAAAALCMVTTVIDRQRRASPNYVATTGLQLEQHVRMVRIAAFIVCLIHIIRLAQEAAK</sequence>
<feature type="transmembrane region" description="Helical" evidence="1">
    <location>
        <begin position="95"/>
        <end position="116"/>
    </location>
</feature>
<dbReference type="AlphaFoldDB" id="A0A382M8Z2"/>